<keyword evidence="1" id="KW-0812">Transmembrane</keyword>
<feature type="transmembrane region" description="Helical" evidence="1">
    <location>
        <begin position="235"/>
        <end position="253"/>
    </location>
</feature>
<dbReference type="EMBL" id="BAEE01000082">
    <property type="protein sequence ID" value="GAB11694.1"/>
    <property type="molecule type" value="Genomic_DNA"/>
</dbReference>
<feature type="transmembrane region" description="Helical" evidence="1">
    <location>
        <begin position="110"/>
        <end position="129"/>
    </location>
</feature>
<sequence length="264" mass="29083">MDNGGSDERAAISHRAWLRVFLVVCFFLPAVVARSYDPTRTPDVVRAVLQDPYVEGVPSLLQVAKALLVIVVGLALIARRWSARVLLGYYALILILVAPLQNIADTDEFGRAWLVGNTVLQLIVALWCAVDVIGGRSRIEAGNLRRDRLWLLIPMLLAIAMPYTIRDGHIAASFASVATNGAGVTYCMITPVVLGVLALFPDRIDYRTLFVASFVGMLFGVVNLVVWFVLTPADWWMGILHLPLVITAIFGLVDSRRRRSSGVR</sequence>
<feature type="transmembrane region" description="Helical" evidence="1">
    <location>
        <begin position="16"/>
        <end position="36"/>
    </location>
</feature>
<accession>G7H769</accession>
<organism evidence="2 3">
    <name type="scientific">Gordonia araii NBRC 100433</name>
    <dbReference type="NCBI Taxonomy" id="1073574"/>
    <lineage>
        <taxon>Bacteria</taxon>
        <taxon>Bacillati</taxon>
        <taxon>Actinomycetota</taxon>
        <taxon>Actinomycetes</taxon>
        <taxon>Mycobacteriales</taxon>
        <taxon>Gordoniaceae</taxon>
        <taxon>Gordonia</taxon>
    </lineage>
</organism>
<gene>
    <name evidence="2" type="ORF">GOARA_082_00830</name>
</gene>
<dbReference type="RefSeq" id="WP_007323769.1">
    <property type="nucleotide sequence ID" value="NZ_BAEE01000082.1"/>
</dbReference>
<feature type="transmembrane region" description="Helical" evidence="1">
    <location>
        <begin position="56"/>
        <end position="78"/>
    </location>
</feature>
<feature type="transmembrane region" description="Helical" evidence="1">
    <location>
        <begin position="177"/>
        <end position="200"/>
    </location>
</feature>
<evidence type="ECO:0000256" key="1">
    <source>
        <dbReference type="SAM" id="Phobius"/>
    </source>
</evidence>
<dbReference type="AlphaFoldDB" id="G7H769"/>
<reference evidence="2 3" key="1">
    <citation type="submission" date="2011-11" db="EMBL/GenBank/DDBJ databases">
        <title>Whole genome shotgun sequence of Gordonia araii NBRC 100433.</title>
        <authorList>
            <person name="Yoshida Y."/>
            <person name="Hosoyama A."/>
            <person name="Tsuchikane K."/>
            <person name="Katsumata H."/>
            <person name="Yamazaki S."/>
            <person name="Fujita N."/>
        </authorList>
    </citation>
    <scope>NUCLEOTIDE SEQUENCE [LARGE SCALE GENOMIC DNA]</scope>
    <source>
        <strain evidence="2 3">NBRC 100433</strain>
    </source>
</reference>
<feature type="transmembrane region" description="Helical" evidence="1">
    <location>
        <begin position="85"/>
        <end position="104"/>
    </location>
</feature>
<keyword evidence="1" id="KW-0472">Membrane</keyword>
<dbReference type="OrthoDB" id="5192627at2"/>
<evidence type="ECO:0000313" key="3">
    <source>
        <dbReference type="Proteomes" id="UP000035088"/>
    </source>
</evidence>
<keyword evidence="3" id="KW-1185">Reference proteome</keyword>
<evidence type="ECO:0000313" key="2">
    <source>
        <dbReference type="EMBL" id="GAB11694.1"/>
    </source>
</evidence>
<comment type="caution">
    <text evidence="2">The sequence shown here is derived from an EMBL/GenBank/DDBJ whole genome shotgun (WGS) entry which is preliminary data.</text>
</comment>
<protein>
    <submittedName>
        <fullName evidence="2">Uncharacterized protein</fullName>
    </submittedName>
</protein>
<name>G7H769_9ACTN</name>
<feature type="transmembrane region" description="Helical" evidence="1">
    <location>
        <begin position="209"/>
        <end position="229"/>
    </location>
</feature>
<dbReference type="Proteomes" id="UP000035088">
    <property type="component" value="Unassembled WGS sequence"/>
</dbReference>
<keyword evidence="1" id="KW-1133">Transmembrane helix</keyword>
<feature type="transmembrane region" description="Helical" evidence="1">
    <location>
        <begin position="149"/>
        <end position="165"/>
    </location>
</feature>
<proteinExistence type="predicted"/>